<evidence type="ECO:0000313" key="3">
    <source>
        <dbReference type="Proteomes" id="UP001174694"/>
    </source>
</evidence>
<dbReference type="EMBL" id="JANBVO010000002">
    <property type="protein sequence ID" value="KAJ9156460.1"/>
    <property type="molecule type" value="Genomic_DNA"/>
</dbReference>
<dbReference type="AlphaFoldDB" id="A0AA38VZQ5"/>
<feature type="compositionally biased region" description="Low complexity" evidence="1">
    <location>
        <begin position="78"/>
        <end position="118"/>
    </location>
</feature>
<evidence type="ECO:0000256" key="1">
    <source>
        <dbReference type="SAM" id="MobiDB-lite"/>
    </source>
</evidence>
<organism evidence="2 3">
    <name type="scientific">Pleurostoma richardsiae</name>
    <dbReference type="NCBI Taxonomy" id="41990"/>
    <lineage>
        <taxon>Eukaryota</taxon>
        <taxon>Fungi</taxon>
        <taxon>Dikarya</taxon>
        <taxon>Ascomycota</taxon>
        <taxon>Pezizomycotina</taxon>
        <taxon>Sordariomycetes</taxon>
        <taxon>Sordariomycetidae</taxon>
        <taxon>Calosphaeriales</taxon>
        <taxon>Pleurostomataceae</taxon>
        <taxon>Pleurostoma</taxon>
    </lineage>
</organism>
<dbReference type="Proteomes" id="UP001174694">
    <property type="component" value="Unassembled WGS sequence"/>
</dbReference>
<feature type="compositionally biased region" description="Polar residues" evidence="1">
    <location>
        <begin position="14"/>
        <end position="26"/>
    </location>
</feature>
<gene>
    <name evidence="2" type="ORF">NKR23_g877</name>
</gene>
<feature type="compositionally biased region" description="Gly residues" evidence="1">
    <location>
        <begin position="65"/>
        <end position="74"/>
    </location>
</feature>
<keyword evidence="3" id="KW-1185">Reference proteome</keyword>
<evidence type="ECO:0000313" key="2">
    <source>
        <dbReference type="EMBL" id="KAJ9156460.1"/>
    </source>
</evidence>
<feature type="region of interest" description="Disordered" evidence="1">
    <location>
        <begin position="1"/>
        <end position="201"/>
    </location>
</feature>
<feature type="compositionally biased region" description="Basic and acidic residues" evidence="1">
    <location>
        <begin position="126"/>
        <end position="141"/>
    </location>
</feature>
<proteinExistence type="predicted"/>
<reference evidence="2" key="1">
    <citation type="submission" date="2022-07" db="EMBL/GenBank/DDBJ databases">
        <title>Fungi with potential for degradation of polypropylene.</title>
        <authorList>
            <person name="Gostincar C."/>
        </authorList>
    </citation>
    <scope>NUCLEOTIDE SEQUENCE</scope>
    <source>
        <strain evidence="2">EXF-13308</strain>
    </source>
</reference>
<sequence length="201" mass="19859">MSARKAPSEGTKVNLGQNAPTYQESAGTVPDESLAAESYRAGGEFASNRGAEPTSSAPQSSGVEVGSGGGGGGRQQHHAGSGNSSYRAPAAGATGTRTGALAAGASSAEGEAQGGAAPSYVSSQFAREKGGPHGKNLKEVDSFEPGSRPGNSLGAEPGSKWDPARVAEQQMALNQAGGSGPRQGGIEGEQPYGALDRDTSA</sequence>
<feature type="compositionally biased region" description="Gly residues" evidence="1">
    <location>
        <begin position="177"/>
        <end position="187"/>
    </location>
</feature>
<comment type="caution">
    <text evidence="2">The sequence shown here is derived from an EMBL/GenBank/DDBJ whole genome shotgun (WGS) entry which is preliminary data.</text>
</comment>
<name>A0AA38VZQ5_9PEZI</name>
<protein>
    <submittedName>
        <fullName evidence="2">Uncharacterized protein</fullName>
    </submittedName>
</protein>
<accession>A0AA38VZQ5</accession>